<evidence type="ECO:0000256" key="1">
    <source>
        <dbReference type="SAM" id="Phobius"/>
    </source>
</evidence>
<accession>A0A543AUC2</accession>
<dbReference type="PANTHER" id="PTHR40765:SF2">
    <property type="entry name" value="ESX-2 SECRETION SYSTEM ATPASE ECCB2"/>
    <property type="match status" value="1"/>
</dbReference>
<keyword evidence="3" id="KW-1185">Reference proteome</keyword>
<dbReference type="AlphaFoldDB" id="A0A543AUC2"/>
<reference evidence="2 3" key="1">
    <citation type="submission" date="2019-06" db="EMBL/GenBank/DDBJ databases">
        <title>Sequencing the genomes of 1000 actinobacteria strains.</title>
        <authorList>
            <person name="Klenk H.-P."/>
        </authorList>
    </citation>
    <scope>NUCLEOTIDE SEQUENCE [LARGE SCALE GENOMIC DNA]</scope>
    <source>
        <strain evidence="2 3">DSM 45928</strain>
    </source>
</reference>
<dbReference type="InParanoid" id="A0A543AUC2"/>
<keyword evidence="1" id="KW-1133">Transmembrane helix</keyword>
<name>A0A543AUC2_9ACTN</name>
<dbReference type="InterPro" id="IPR044857">
    <property type="entry name" value="T7SS_EccB_R1"/>
</dbReference>
<dbReference type="Pfam" id="PF05108">
    <property type="entry name" value="T7SS_ESX1_EccB"/>
    <property type="match status" value="1"/>
</dbReference>
<dbReference type="Proteomes" id="UP000317043">
    <property type="component" value="Unassembled WGS sequence"/>
</dbReference>
<proteinExistence type="predicted"/>
<keyword evidence="1" id="KW-0812">Transmembrane</keyword>
<feature type="transmembrane region" description="Helical" evidence="1">
    <location>
        <begin position="40"/>
        <end position="61"/>
    </location>
</feature>
<dbReference type="GO" id="GO:0005576">
    <property type="term" value="C:extracellular region"/>
    <property type="evidence" value="ECO:0007669"/>
    <property type="project" value="TreeGrafter"/>
</dbReference>
<dbReference type="FunCoup" id="A0A543AUC2">
    <property type="interactions" value="1"/>
</dbReference>
<dbReference type="Gene3D" id="3.30.2390.20">
    <property type="entry name" value="Type VII secretion system EccB, repeat 1 domain"/>
    <property type="match status" value="1"/>
</dbReference>
<dbReference type="RefSeq" id="WP_142037107.1">
    <property type="nucleotide sequence ID" value="NZ_JBHTGS010000001.1"/>
</dbReference>
<dbReference type="EMBL" id="VFOW01000001">
    <property type="protein sequence ID" value="TQL76145.1"/>
    <property type="molecule type" value="Genomic_DNA"/>
</dbReference>
<protein>
    <submittedName>
        <fullName evidence="2">Type VII secretion protein EccB</fullName>
    </submittedName>
</protein>
<keyword evidence="1" id="KW-0472">Membrane</keyword>
<dbReference type="PANTHER" id="PTHR40765">
    <property type="entry name" value="ESX-2 SECRETION SYSTEM ATPASE ECCB2"/>
    <property type="match status" value="1"/>
</dbReference>
<sequence length="499" mass="52418">MATRRDQLQSYQFLLQRVVSALVYRKTDPAQSPFRKAGGAVFAGVMLSILALAVTVAISWFSSSFGKNETWWEGGYIVMEEDTGTKYVVFPMKEDATEEFPQKLYPVTNFASAALLAGTTETIEVSQNSLTGEGIDGTVPPRGMPVGIYGAPDSLPSADNLISDSYASVCTKPQDDSPISLFYVGTRQTKGQGLSASEAILLAEDDAVYLVDSNGYKHLVPTPDSTLSSLGISTATRATVAPGFTKALPTGVDLAAPQISNIGDPSTITGQKIGDIFEHTVGSNTTYLVALSEGAAPITELQALLLKGETKQAEYITGGPAQEAASATAGNDHLYYPDSDDPVAFAAALPLTQPTVPNGWHAEPACISFDGTTAAITVNAVLPIDAGIDTAQASDRGEVYADRIVIPPGRGMLVRTGEEAGAFSLIVAGQLYPVTRSVPNEEARYEIVAPADPLIAMGYEGSPPAVLSSDLLSLIPSGPNLNVQDVIKSAFANNKDGQE</sequence>
<comment type="caution">
    <text evidence="2">The sequence shown here is derived from an EMBL/GenBank/DDBJ whole genome shotgun (WGS) entry which is preliminary data.</text>
</comment>
<gene>
    <name evidence="2" type="ORF">FB566_1666</name>
</gene>
<evidence type="ECO:0000313" key="3">
    <source>
        <dbReference type="Proteomes" id="UP000317043"/>
    </source>
</evidence>
<organism evidence="2 3">
    <name type="scientific">Stackebrandtia endophytica</name>
    <dbReference type="NCBI Taxonomy" id="1496996"/>
    <lineage>
        <taxon>Bacteria</taxon>
        <taxon>Bacillati</taxon>
        <taxon>Actinomycetota</taxon>
        <taxon>Actinomycetes</taxon>
        <taxon>Glycomycetales</taxon>
        <taxon>Glycomycetaceae</taxon>
        <taxon>Stackebrandtia</taxon>
    </lineage>
</organism>
<dbReference type="OrthoDB" id="3847604at2"/>
<dbReference type="NCBIfam" id="TIGR03919">
    <property type="entry name" value="T7SS_EccB"/>
    <property type="match status" value="1"/>
</dbReference>
<evidence type="ECO:0000313" key="2">
    <source>
        <dbReference type="EMBL" id="TQL76145.1"/>
    </source>
</evidence>
<dbReference type="InterPro" id="IPR007795">
    <property type="entry name" value="T7SS_EccB"/>
</dbReference>